<evidence type="ECO:0008006" key="3">
    <source>
        <dbReference type="Google" id="ProtNLM"/>
    </source>
</evidence>
<dbReference type="EMBL" id="LDJG01000013">
    <property type="protein sequence ID" value="KRG57394.1"/>
    <property type="molecule type" value="Genomic_DNA"/>
</dbReference>
<evidence type="ECO:0000313" key="2">
    <source>
        <dbReference type="Proteomes" id="UP000050902"/>
    </source>
</evidence>
<protein>
    <recommendedName>
        <fullName evidence="3">DUF3352 domain-containing protein</fullName>
    </recommendedName>
</protein>
<comment type="caution">
    <text evidence="1">The sequence shown here is derived from an EMBL/GenBank/DDBJ whole genome shotgun (WGS) entry which is preliminary data.</text>
</comment>
<gene>
    <name evidence="1" type="ORF">ABB22_09150</name>
</gene>
<keyword evidence="2" id="KW-1185">Reference proteome</keyword>
<proteinExistence type="predicted"/>
<name>A0ABR5NJW6_9GAMM</name>
<dbReference type="Proteomes" id="UP000050902">
    <property type="component" value="Unassembled WGS sequence"/>
</dbReference>
<dbReference type="RefSeq" id="WP_055764596.1">
    <property type="nucleotide sequence ID" value="NZ_LDJG01000013.1"/>
</dbReference>
<organism evidence="1 2">
    <name type="scientific">Stenotrophomonas nitritireducens</name>
    <dbReference type="NCBI Taxonomy" id="83617"/>
    <lineage>
        <taxon>Bacteria</taxon>
        <taxon>Pseudomonadati</taxon>
        <taxon>Pseudomonadota</taxon>
        <taxon>Gammaproteobacteria</taxon>
        <taxon>Lysobacterales</taxon>
        <taxon>Lysobacteraceae</taxon>
        <taxon>Stenotrophomonas</taxon>
    </lineage>
</organism>
<reference evidence="1 2" key="1">
    <citation type="submission" date="2015-05" db="EMBL/GenBank/DDBJ databases">
        <title>Genome sequencing and analysis of members of genus Stenotrophomonas.</title>
        <authorList>
            <person name="Patil P.P."/>
            <person name="Midha S."/>
            <person name="Patil P.B."/>
        </authorList>
    </citation>
    <scope>NUCLEOTIDE SEQUENCE [LARGE SCALE GENOMIC DNA]</scope>
    <source>
        <strain evidence="1 2">DSM 12575</strain>
    </source>
</reference>
<accession>A0ABR5NJW6</accession>
<sequence length="451" mass="47579">MGKALQRALGGLAGGGLLVAVVLLASWLWPLSAAQERRLAALEAPRALPGSNAYVTLASLGVEGPLAQRQARVDEHTRQFETWYADRYVPGFIRGDAEDKAGTPPRLPGEDTPSPAVDTVLCGFGGAAGCLDAVRSQPQAVAAALAPHATLLAHMDELALHGHYHSPLTQAAATPWPDMRQLTVPLSAHALAHVQGDSARALAGLCRDAGSGRMLMAQGDNLLTTMTGSAMLAANAKMFAAVLAELPLDAPLPASCGKAFLPLSADEASVCNGMRGEFAMQRGLAALMDQKIEHGQRYTRLFYSSGKTLARQAETLGQSCLPETRQAIAEDRKLPVPSVAASAWWQPQCLTNAIGCIVGDIARPAYQGYAHRQQDMAAQLRLLQAALWLRGQAVQGTAAPLAERLGNLPAGLRSAHRPITLSADGMALETPAYGKDRQMLRIPLPQAVSGQ</sequence>
<evidence type="ECO:0000313" key="1">
    <source>
        <dbReference type="EMBL" id="KRG57394.1"/>
    </source>
</evidence>